<sequence length="140" mass="15407">MSTTPLSKFKEHELQGPRTSLSFRAERITVALIAHLRVNLIETPDNDEASPGADRSDNEDAGFEYVKANTIPNWHACDPDQMLQLEDGGVVVDARLRVYGIDNLGVTDRSTPLPYVNILGSVHMIAENGAELIREDYDGG</sequence>
<gene>
    <name evidence="2" type="ORF">SAPIO_CDS4098</name>
</gene>
<organism evidence="2 3">
    <name type="scientific">Pseudallescheria apiosperma</name>
    <name type="common">Scedosporium apiospermum</name>
    <dbReference type="NCBI Taxonomy" id="563466"/>
    <lineage>
        <taxon>Eukaryota</taxon>
        <taxon>Fungi</taxon>
        <taxon>Dikarya</taxon>
        <taxon>Ascomycota</taxon>
        <taxon>Pezizomycotina</taxon>
        <taxon>Sordariomycetes</taxon>
        <taxon>Hypocreomycetidae</taxon>
        <taxon>Microascales</taxon>
        <taxon>Microascaceae</taxon>
        <taxon>Scedosporium</taxon>
    </lineage>
</organism>
<dbReference type="RefSeq" id="XP_016643713.1">
    <property type="nucleotide sequence ID" value="XM_016786737.1"/>
</dbReference>
<evidence type="ECO:0000259" key="1">
    <source>
        <dbReference type="Pfam" id="PF05199"/>
    </source>
</evidence>
<evidence type="ECO:0000313" key="3">
    <source>
        <dbReference type="Proteomes" id="UP000028545"/>
    </source>
</evidence>
<dbReference type="OrthoDB" id="269227at2759"/>
<dbReference type="EMBL" id="JOWA01000090">
    <property type="protein sequence ID" value="KEZ43914.1"/>
    <property type="molecule type" value="Genomic_DNA"/>
</dbReference>
<dbReference type="GeneID" id="27723170"/>
<dbReference type="KEGG" id="sapo:SAPIO_CDS4098"/>
<dbReference type="Gene3D" id="3.30.560.10">
    <property type="entry name" value="Glucose Oxidase, domain 3"/>
    <property type="match status" value="1"/>
</dbReference>
<comment type="caution">
    <text evidence="2">The sequence shown here is derived from an EMBL/GenBank/DDBJ whole genome shotgun (WGS) entry which is preliminary data.</text>
</comment>
<dbReference type="SUPFAM" id="SSF51905">
    <property type="entry name" value="FAD/NAD(P)-binding domain"/>
    <property type="match status" value="1"/>
</dbReference>
<dbReference type="VEuPathDB" id="FungiDB:SAPIO_CDS4098"/>
<dbReference type="GO" id="GO:0016614">
    <property type="term" value="F:oxidoreductase activity, acting on CH-OH group of donors"/>
    <property type="evidence" value="ECO:0007669"/>
    <property type="project" value="InterPro"/>
</dbReference>
<protein>
    <recommendedName>
        <fullName evidence="1">Glucose-methanol-choline oxidoreductase C-terminal domain-containing protein</fullName>
    </recommendedName>
</protein>
<reference evidence="2 3" key="1">
    <citation type="journal article" date="2014" name="Genome Announc.">
        <title>Draft genome sequence of the pathogenic fungus Scedosporium apiospermum.</title>
        <authorList>
            <person name="Vandeputte P."/>
            <person name="Ghamrawi S."/>
            <person name="Rechenmann M."/>
            <person name="Iltis A."/>
            <person name="Giraud S."/>
            <person name="Fleury M."/>
            <person name="Thornton C."/>
            <person name="Delhaes L."/>
            <person name="Meyer W."/>
            <person name="Papon N."/>
            <person name="Bouchara J.P."/>
        </authorList>
    </citation>
    <scope>NUCLEOTIDE SEQUENCE [LARGE SCALE GENOMIC DNA]</scope>
    <source>
        <strain evidence="2 3">IHEM 14462</strain>
    </source>
</reference>
<dbReference type="AlphaFoldDB" id="A0A084G9A2"/>
<proteinExistence type="predicted"/>
<dbReference type="HOGENOM" id="CLU_1836288_0_0_1"/>
<dbReference type="Gene3D" id="3.50.50.60">
    <property type="entry name" value="FAD/NAD(P)-binding domain"/>
    <property type="match status" value="1"/>
</dbReference>
<feature type="domain" description="Glucose-methanol-choline oxidoreductase C-terminal" evidence="1">
    <location>
        <begin position="42"/>
        <end position="111"/>
    </location>
</feature>
<dbReference type="InterPro" id="IPR007867">
    <property type="entry name" value="GMC_OxRtase_C"/>
</dbReference>
<evidence type="ECO:0000313" key="2">
    <source>
        <dbReference type="EMBL" id="KEZ43914.1"/>
    </source>
</evidence>
<name>A0A084G9A2_PSEDA</name>
<dbReference type="Proteomes" id="UP000028545">
    <property type="component" value="Unassembled WGS sequence"/>
</dbReference>
<accession>A0A084G9A2</accession>
<keyword evidence="3" id="KW-1185">Reference proteome</keyword>
<dbReference type="Pfam" id="PF05199">
    <property type="entry name" value="GMC_oxred_C"/>
    <property type="match status" value="1"/>
</dbReference>
<dbReference type="InterPro" id="IPR036188">
    <property type="entry name" value="FAD/NAD-bd_sf"/>
</dbReference>